<proteinExistence type="predicted"/>
<dbReference type="GO" id="GO:0010181">
    <property type="term" value="F:FMN binding"/>
    <property type="evidence" value="ECO:0007669"/>
    <property type="project" value="InterPro"/>
</dbReference>
<dbReference type="Proteomes" id="UP000186583">
    <property type="component" value="Unassembled WGS sequence"/>
</dbReference>
<evidence type="ECO:0000313" key="4">
    <source>
        <dbReference type="Proteomes" id="UP000186583"/>
    </source>
</evidence>
<organism evidence="3 4">
    <name type="scientific">Colletotrichum chlorophyti</name>
    <dbReference type="NCBI Taxonomy" id="708187"/>
    <lineage>
        <taxon>Eukaryota</taxon>
        <taxon>Fungi</taxon>
        <taxon>Dikarya</taxon>
        <taxon>Ascomycota</taxon>
        <taxon>Pezizomycotina</taxon>
        <taxon>Sordariomycetes</taxon>
        <taxon>Hypocreomycetidae</taxon>
        <taxon>Glomerellales</taxon>
        <taxon>Glomerellaceae</taxon>
        <taxon>Colletotrichum</taxon>
    </lineage>
</organism>
<gene>
    <name evidence="3" type="ORF">CCHL11_09676</name>
</gene>
<dbReference type="FunFam" id="3.20.20.70:FF:000138">
    <property type="entry name" value="NADPH dehydrogenase 1"/>
    <property type="match status" value="1"/>
</dbReference>
<dbReference type="InterPro" id="IPR001155">
    <property type="entry name" value="OxRdtase_FMN_N"/>
</dbReference>
<evidence type="ECO:0000259" key="2">
    <source>
        <dbReference type="Pfam" id="PF00724"/>
    </source>
</evidence>
<accession>A0A1Q8RA34</accession>
<dbReference type="PANTHER" id="PTHR22893:SF91">
    <property type="entry name" value="NADPH DEHYDROGENASE 2-RELATED"/>
    <property type="match status" value="1"/>
</dbReference>
<dbReference type="OrthoDB" id="276546at2759"/>
<comment type="caution">
    <text evidence="3">The sequence shown here is derived from an EMBL/GenBank/DDBJ whole genome shotgun (WGS) entry which is preliminary data.</text>
</comment>
<dbReference type="GO" id="GO:0003959">
    <property type="term" value="F:NADPH dehydrogenase activity"/>
    <property type="evidence" value="ECO:0007669"/>
    <property type="project" value="TreeGrafter"/>
</dbReference>
<dbReference type="PANTHER" id="PTHR22893">
    <property type="entry name" value="NADH OXIDOREDUCTASE-RELATED"/>
    <property type="match status" value="1"/>
</dbReference>
<reference evidence="3 4" key="1">
    <citation type="submission" date="2016-11" db="EMBL/GenBank/DDBJ databases">
        <title>Draft Genome Assembly of Colletotrichum chlorophyti a pathogen of herbaceous plants.</title>
        <authorList>
            <person name="Gan P."/>
            <person name="Narusaka M."/>
            <person name="Tsushima A."/>
            <person name="Narusaka Y."/>
            <person name="Takano Y."/>
            <person name="Shirasu K."/>
        </authorList>
    </citation>
    <scope>NUCLEOTIDE SEQUENCE [LARGE SCALE GENOMIC DNA]</scope>
    <source>
        <strain evidence="3 4">NTL11</strain>
    </source>
</reference>
<dbReference type="EMBL" id="MPGH01000263">
    <property type="protein sequence ID" value="OLN81109.1"/>
    <property type="molecule type" value="Genomic_DNA"/>
</dbReference>
<dbReference type="InterPro" id="IPR013785">
    <property type="entry name" value="Aldolase_TIM"/>
</dbReference>
<keyword evidence="4" id="KW-1185">Reference proteome</keyword>
<sequence length="395" mass="43771">MAAEDTKLFQPLKVGNTELSHRVVMAPLTRYRADDDSVPLPIVSQYYADRASTPGTLIITEATAISPADVGDLNLPDFTTPAQCAAWKNVFDGIHAKGSYVFQQLWSLGRAADPSFVKGRGYKYGSSSDVQMTGRPCAPEALTEDEIWEKINSWRAAARNVIAAGGDGVEIHGAHGYLVDQFTRDSVNKRTDKWGGSVENRARFLLEVVKAVVEEVGAERVALRLSPFATFQESYSSDTWEQTLYIVRELKRAGYKLAYLSLVEAVGNPVNLGIVPRQPTDDVQPFAEDRPQTLDFILEEWDNLSPVVVAGGYTADTARWAVDQHYKKWDVAVAFGRHFISNPDLVFRVKNNIPFTPYDRTTFYLKKSNEGYNTYPFSDAWVKTHGANGAANGSA</sequence>
<evidence type="ECO:0000313" key="3">
    <source>
        <dbReference type="EMBL" id="OLN81109.1"/>
    </source>
</evidence>
<evidence type="ECO:0000256" key="1">
    <source>
        <dbReference type="ARBA" id="ARBA00022630"/>
    </source>
</evidence>
<dbReference type="SUPFAM" id="SSF51395">
    <property type="entry name" value="FMN-linked oxidoreductases"/>
    <property type="match status" value="1"/>
</dbReference>
<dbReference type="Gene3D" id="3.20.20.70">
    <property type="entry name" value="Aldolase class I"/>
    <property type="match status" value="1"/>
</dbReference>
<name>A0A1Q8RA34_9PEZI</name>
<keyword evidence="1" id="KW-0285">Flavoprotein</keyword>
<protein>
    <submittedName>
        <fullName evidence="3">Chanoclavine-I aldehyde reductase 2</fullName>
    </submittedName>
</protein>
<dbReference type="STRING" id="708187.A0A1Q8RA34"/>
<dbReference type="InterPro" id="IPR045247">
    <property type="entry name" value="Oye-like"/>
</dbReference>
<dbReference type="Pfam" id="PF00724">
    <property type="entry name" value="Oxidored_FMN"/>
    <property type="match status" value="1"/>
</dbReference>
<dbReference type="CDD" id="cd02933">
    <property type="entry name" value="OYE_like_FMN"/>
    <property type="match status" value="1"/>
</dbReference>
<dbReference type="AlphaFoldDB" id="A0A1Q8RA34"/>
<feature type="domain" description="NADH:flavin oxidoreductase/NADH oxidase N-terminal" evidence="2">
    <location>
        <begin position="7"/>
        <end position="354"/>
    </location>
</feature>